<dbReference type="EMBL" id="WSRR01000007">
    <property type="protein sequence ID" value="MVX60757.1"/>
    <property type="molecule type" value="Genomic_DNA"/>
</dbReference>
<proteinExistence type="predicted"/>
<gene>
    <name evidence="3" type="ORF">GKZ27_04680</name>
</gene>
<keyword evidence="1" id="KW-0175">Coiled coil</keyword>
<dbReference type="InterPro" id="IPR036013">
    <property type="entry name" value="Band_7/SPFH_dom_sf"/>
</dbReference>
<evidence type="ECO:0000313" key="4">
    <source>
        <dbReference type="Proteomes" id="UP000463388"/>
    </source>
</evidence>
<dbReference type="AlphaFoldDB" id="A0A6N8JNS4"/>
<dbReference type="Gene3D" id="3.30.479.30">
    <property type="entry name" value="Band 7 domain"/>
    <property type="match status" value="1"/>
</dbReference>
<comment type="caution">
    <text evidence="3">The sequence shown here is derived from an EMBL/GenBank/DDBJ whole genome shotgun (WGS) entry which is preliminary data.</text>
</comment>
<dbReference type="CDD" id="cd03407">
    <property type="entry name" value="SPFH_like_u4"/>
    <property type="match status" value="1"/>
</dbReference>
<dbReference type="Proteomes" id="UP000463388">
    <property type="component" value="Unassembled WGS sequence"/>
</dbReference>
<organism evidence="3 4">
    <name type="scientific">Adlercreutzia mucosicola</name>
    <dbReference type="NCBI Taxonomy" id="580026"/>
    <lineage>
        <taxon>Bacteria</taxon>
        <taxon>Bacillati</taxon>
        <taxon>Actinomycetota</taxon>
        <taxon>Coriobacteriia</taxon>
        <taxon>Eggerthellales</taxon>
        <taxon>Eggerthellaceae</taxon>
        <taxon>Adlercreutzia</taxon>
    </lineage>
</organism>
<dbReference type="PANTHER" id="PTHR43327:SF31">
    <property type="entry name" value="HYPERSENSITIVE-INDUCED RESPONSE PROTEIN 2"/>
    <property type="match status" value="1"/>
</dbReference>
<feature type="coiled-coil region" evidence="1">
    <location>
        <begin position="176"/>
        <end position="203"/>
    </location>
</feature>
<dbReference type="InterPro" id="IPR050710">
    <property type="entry name" value="Band7/mec-2_domain"/>
</dbReference>
<dbReference type="Pfam" id="PF01145">
    <property type="entry name" value="Band_7"/>
    <property type="match status" value="1"/>
</dbReference>
<name>A0A6N8JNS4_9ACTN</name>
<evidence type="ECO:0000313" key="3">
    <source>
        <dbReference type="EMBL" id="MVX60757.1"/>
    </source>
</evidence>
<dbReference type="RefSeq" id="WP_160345447.1">
    <property type="nucleotide sequence ID" value="NZ_WSRR01000007.1"/>
</dbReference>
<dbReference type="PANTHER" id="PTHR43327">
    <property type="entry name" value="STOMATIN-LIKE PROTEIN 2, MITOCHONDRIAL"/>
    <property type="match status" value="1"/>
</dbReference>
<protein>
    <submittedName>
        <fullName evidence="3">SPFH domain-containing protein</fullName>
    </submittedName>
</protein>
<feature type="domain" description="Band 7" evidence="2">
    <location>
        <begin position="17"/>
        <end position="184"/>
    </location>
</feature>
<accession>A0A6N8JNS4</accession>
<evidence type="ECO:0000256" key="1">
    <source>
        <dbReference type="SAM" id="Coils"/>
    </source>
</evidence>
<dbReference type="OrthoDB" id="9809197at2"/>
<keyword evidence="4" id="KW-1185">Reference proteome</keyword>
<dbReference type="SMART" id="SM00244">
    <property type="entry name" value="PHB"/>
    <property type="match status" value="1"/>
</dbReference>
<evidence type="ECO:0000259" key="2">
    <source>
        <dbReference type="SMART" id="SM00244"/>
    </source>
</evidence>
<dbReference type="InterPro" id="IPR001107">
    <property type="entry name" value="Band_7"/>
</dbReference>
<dbReference type="SUPFAM" id="SSF117892">
    <property type="entry name" value="Band 7/SPFH domain"/>
    <property type="match status" value="1"/>
</dbReference>
<sequence length="314" mass="34543">MIVLGIVIVLLVLLAPQTFFIVPQQNVYIIERLGKFNRTVGAGLNIKIPFFETIAAKVDMRTRQEQFTIDAKTRDNVTVTMAIAAQYRVSAQLAAQGQPSGVWRSYYMLANPTAQMRSYLIDALRSSVPQYTLDEVFDKKDSIATDVNQTVSGLMVAYGYDVVSTLITAIDLPADVEQSMNRINSAQREKEAAQSLAEAERIKVVTEARARAEAMEQAGRGIAAQRKAIADGISESLAVIKSSGVSAAEANQLFIFTQWTDMMSEFARNGRQSTVVLPSDFSQTASMFEQMLVAQETEGDDEFVIVEETAAERA</sequence>
<reference evidence="3 4" key="1">
    <citation type="submission" date="2019-12" db="EMBL/GenBank/DDBJ databases">
        <title>Microbes associate with the intestines of laboratory mice.</title>
        <authorList>
            <person name="Navarre W."/>
            <person name="Wong E."/>
        </authorList>
    </citation>
    <scope>NUCLEOTIDE SEQUENCE [LARGE SCALE GENOMIC DNA]</scope>
    <source>
        <strain evidence="3 4">NM66_B29</strain>
    </source>
</reference>